<gene>
    <name evidence="2" type="ORF">NFRAN_2784</name>
</gene>
<reference evidence="2 3" key="1">
    <citation type="submission" date="2019-02" db="EMBL/GenBank/DDBJ databases">
        <authorList>
            <person name="Lehtovirta-Morley E L."/>
        </authorList>
    </citation>
    <scope>NUCLEOTIDE SEQUENCE [LARGE SCALE GENOMIC DNA]</scope>
    <source>
        <strain evidence="2">NFRAN1</strain>
    </source>
</reference>
<accession>A0A484IE69</accession>
<dbReference type="RefSeq" id="WP_134483546.1">
    <property type="nucleotide sequence ID" value="NZ_LR216287.1"/>
</dbReference>
<dbReference type="GeneID" id="39421928"/>
<dbReference type="EMBL" id="LR216287">
    <property type="protein sequence ID" value="VFJ15107.1"/>
    <property type="molecule type" value="Genomic_DNA"/>
</dbReference>
<protein>
    <submittedName>
        <fullName evidence="2">Uncharacterized protein</fullName>
    </submittedName>
</protein>
<proteinExistence type="predicted"/>
<organism evidence="2 3">
    <name type="scientific">Candidatus Nitrosocosmicus franklandianus</name>
    <dbReference type="NCBI Taxonomy" id="1798806"/>
    <lineage>
        <taxon>Archaea</taxon>
        <taxon>Nitrososphaerota</taxon>
        <taxon>Nitrososphaeria</taxon>
        <taxon>Nitrososphaerales</taxon>
        <taxon>Nitrososphaeraceae</taxon>
        <taxon>Candidatus Nitrosocosmicus</taxon>
    </lineage>
</organism>
<sequence length="74" mass="8738">MIVILVVVMAMVVVMMVMLKRILDVEGEEHAKPYHYLVSKIYSKRGIGRRRRRKKNPLLLPHCKQDRKSCFLSK</sequence>
<keyword evidence="3" id="KW-1185">Reference proteome</keyword>
<keyword evidence="1" id="KW-0472">Membrane</keyword>
<evidence type="ECO:0000313" key="2">
    <source>
        <dbReference type="EMBL" id="VFJ15107.1"/>
    </source>
</evidence>
<keyword evidence="1" id="KW-1133">Transmembrane helix</keyword>
<dbReference type="AlphaFoldDB" id="A0A484IE69"/>
<name>A0A484IE69_9ARCH</name>
<keyword evidence="1" id="KW-0812">Transmembrane</keyword>
<dbReference type="Proteomes" id="UP000294299">
    <property type="component" value="Chromosome NFRAN"/>
</dbReference>
<evidence type="ECO:0000313" key="3">
    <source>
        <dbReference type="Proteomes" id="UP000294299"/>
    </source>
</evidence>
<dbReference type="KEGG" id="nfn:NFRAN_2784"/>
<evidence type="ECO:0000256" key="1">
    <source>
        <dbReference type="SAM" id="Phobius"/>
    </source>
</evidence>
<feature type="transmembrane region" description="Helical" evidence="1">
    <location>
        <begin position="6"/>
        <end position="23"/>
    </location>
</feature>